<keyword evidence="2 13" id="KW-0378">Hydrolase</keyword>
<feature type="non-terminal residue" evidence="13">
    <location>
        <position position="387"/>
    </location>
</feature>
<evidence type="ECO:0000313" key="13">
    <source>
        <dbReference type="EMBL" id="KOB66720.1"/>
    </source>
</evidence>
<dbReference type="STRING" id="104452.A0A0L7KUD4"/>
<evidence type="ECO:0000256" key="4">
    <source>
        <dbReference type="ARBA" id="ARBA00042703"/>
    </source>
</evidence>
<dbReference type="SUPFAM" id="SSF53474">
    <property type="entry name" value="alpha/beta-Hydrolases"/>
    <property type="match status" value="1"/>
</dbReference>
<dbReference type="InterPro" id="IPR000073">
    <property type="entry name" value="AB_hydrolase_1"/>
</dbReference>
<evidence type="ECO:0000259" key="12">
    <source>
        <dbReference type="Pfam" id="PF00561"/>
    </source>
</evidence>
<comment type="catalytic activity">
    <reaction evidence="9">
        <text>1,2-didecanoylglycerol + H2O = decanoylglycerol + decanoate + H(+)</text>
        <dbReference type="Rhea" id="RHEA:48596"/>
        <dbReference type="ChEBI" id="CHEBI:11152"/>
        <dbReference type="ChEBI" id="CHEBI:15377"/>
        <dbReference type="ChEBI" id="CHEBI:15378"/>
        <dbReference type="ChEBI" id="CHEBI:27689"/>
        <dbReference type="ChEBI" id="CHEBI:90605"/>
    </reaction>
</comment>
<evidence type="ECO:0000256" key="11">
    <source>
        <dbReference type="ARBA" id="ARBA00048919"/>
    </source>
</evidence>
<dbReference type="PANTHER" id="PTHR46118">
    <property type="entry name" value="PROTEIN ABHD11"/>
    <property type="match status" value="1"/>
</dbReference>
<keyword evidence="14" id="KW-1185">Reference proteome</keyword>
<evidence type="ECO:0000256" key="10">
    <source>
        <dbReference type="ARBA" id="ARBA00048513"/>
    </source>
</evidence>
<dbReference type="EMBL" id="JTDY01005704">
    <property type="protein sequence ID" value="KOB66720.1"/>
    <property type="molecule type" value="Genomic_DNA"/>
</dbReference>
<evidence type="ECO:0000256" key="5">
    <source>
        <dbReference type="ARBA" id="ARBA00043667"/>
    </source>
</evidence>
<dbReference type="Proteomes" id="UP000037510">
    <property type="component" value="Unassembled WGS sequence"/>
</dbReference>
<evidence type="ECO:0000256" key="9">
    <source>
        <dbReference type="ARBA" id="ARBA00048504"/>
    </source>
</evidence>
<accession>A0A0L7KUD4</accession>
<comment type="catalytic activity">
    <reaction evidence="5">
        <text>a 1,2-diacyl-sn-glycerol + H2O = a 2-acylglycerol + a fatty acid + H(+)</text>
        <dbReference type="Rhea" id="RHEA:33275"/>
        <dbReference type="ChEBI" id="CHEBI:15377"/>
        <dbReference type="ChEBI" id="CHEBI:15378"/>
        <dbReference type="ChEBI" id="CHEBI:17389"/>
        <dbReference type="ChEBI" id="CHEBI:17815"/>
        <dbReference type="ChEBI" id="CHEBI:28868"/>
        <dbReference type="EC" id="3.1.1.116"/>
    </reaction>
</comment>
<dbReference type="InterPro" id="IPR029058">
    <property type="entry name" value="AB_hydrolase_fold"/>
</dbReference>
<comment type="caution">
    <text evidence="13">The sequence shown here is derived from an EMBL/GenBank/DDBJ whole genome shotgun (WGS) entry which is preliminary data.</text>
</comment>
<reference evidence="13 14" key="1">
    <citation type="journal article" date="2015" name="Genome Biol. Evol.">
        <title>The genome of winter moth (Operophtera brumata) provides a genomic perspective on sexual dimorphism and phenology.</title>
        <authorList>
            <person name="Derks M.F."/>
            <person name="Smit S."/>
            <person name="Salis L."/>
            <person name="Schijlen E."/>
            <person name="Bossers A."/>
            <person name="Mateman C."/>
            <person name="Pijl A.S."/>
            <person name="de Ridder D."/>
            <person name="Groenen M.A."/>
            <person name="Visser M.E."/>
            <person name="Megens H.J."/>
        </authorList>
    </citation>
    <scope>NUCLEOTIDE SEQUENCE [LARGE SCALE GENOMIC DNA]</scope>
    <source>
        <strain evidence="13">WM2013NL</strain>
        <tissue evidence="13">Head and thorax</tissue>
    </source>
</reference>
<dbReference type="Gene3D" id="3.40.50.1820">
    <property type="entry name" value="alpha/beta hydrolase"/>
    <property type="match status" value="1"/>
</dbReference>
<sequence length="387" mass="42824">MKAFDFRKHNKTSKAKIKVKKQLKKFIANDFTMKEILSNIDVKSDGTIGWICNLDILIKHFKYIASFPSSMLDKKYKGPAMFIGGQVSDFIPRSSLTSRTRATTFTLKTPSPSSNLPSRFLRPTTESIVLLESHGMDILLVSKQSLLKCMCQFTRITRRSAVDLAHKVHGPPVTDANTPIIVLHGVLGSKKNWQSMSKMLSSATKKTVVTADARNHGESPHDDSHSYQDLASDVSLLMSKLTISKAHVIGHSMGGRTAMVLALTESAKVASMVVVDISPISTVGLLNDFFPRLLELMKTIDFTGLDLGKGRTLAKAKIMASGLIQHEALMHFIIMNIGKRRDDTIGWMCNVDVLRSHFDMIAKFPDMSGQTYDGPVMFIGGDQSNYI</sequence>
<evidence type="ECO:0000256" key="3">
    <source>
        <dbReference type="ARBA" id="ARBA00026104"/>
    </source>
</evidence>
<organism evidence="13 14">
    <name type="scientific">Operophtera brumata</name>
    <name type="common">Winter moth</name>
    <name type="synonym">Phalaena brumata</name>
    <dbReference type="NCBI Taxonomy" id="104452"/>
    <lineage>
        <taxon>Eukaryota</taxon>
        <taxon>Metazoa</taxon>
        <taxon>Ecdysozoa</taxon>
        <taxon>Arthropoda</taxon>
        <taxon>Hexapoda</taxon>
        <taxon>Insecta</taxon>
        <taxon>Pterygota</taxon>
        <taxon>Neoptera</taxon>
        <taxon>Endopterygota</taxon>
        <taxon>Lepidoptera</taxon>
        <taxon>Glossata</taxon>
        <taxon>Ditrysia</taxon>
        <taxon>Geometroidea</taxon>
        <taxon>Geometridae</taxon>
        <taxon>Larentiinae</taxon>
        <taxon>Operophtera</taxon>
    </lineage>
</organism>
<dbReference type="GO" id="GO:0052689">
    <property type="term" value="F:carboxylic ester hydrolase activity"/>
    <property type="evidence" value="ECO:0007669"/>
    <property type="project" value="TreeGrafter"/>
</dbReference>
<gene>
    <name evidence="13" type="ORF">OBRU01_20856</name>
</gene>
<comment type="similarity">
    <text evidence="1">Belongs to the AB hydrolase superfamily.</text>
</comment>
<protein>
    <recommendedName>
        <fullName evidence="7">sn-1-specific diacylglycerol lipase ABHD11</fullName>
        <ecNumber evidence="3">3.1.1.116</ecNumber>
    </recommendedName>
    <alternativeName>
        <fullName evidence="4">Alpha/beta hydrolase domain-containing protein 11</fullName>
    </alternativeName>
</protein>
<evidence type="ECO:0000256" key="6">
    <source>
        <dbReference type="ARBA" id="ARBA00043742"/>
    </source>
</evidence>
<evidence type="ECO:0000256" key="8">
    <source>
        <dbReference type="ARBA" id="ARBA00048283"/>
    </source>
</evidence>
<proteinExistence type="inferred from homology"/>
<comment type="catalytic activity">
    <reaction evidence="11">
        <text>1-octadecanoyl-2-(5Z,8Z,11Z,14Z-eicosatetraenoyl)-sn-glycerol + H2O = 2-(5Z,8Z,11Z,14Z-eicosatetraenoyl)-glycerol + octadecanoate + H(+)</text>
        <dbReference type="Rhea" id="RHEA:38507"/>
        <dbReference type="ChEBI" id="CHEBI:15377"/>
        <dbReference type="ChEBI" id="CHEBI:15378"/>
        <dbReference type="ChEBI" id="CHEBI:25629"/>
        <dbReference type="ChEBI" id="CHEBI:52392"/>
        <dbReference type="ChEBI" id="CHEBI:75728"/>
    </reaction>
</comment>
<comment type="catalytic activity">
    <reaction evidence="10">
        <text>1-octadecanoyl-2-(9Z-octadecenoyl)-sn-glycerol + H2O = 2-(9Z-octadecenoyl)-glycerol + octadecanoate + H(+)</text>
        <dbReference type="Rhea" id="RHEA:77103"/>
        <dbReference type="ChEBI" id="CHEBI:15377"/>
        <dbReference type="ChEBI" id="CHEBI:15378"/>
        <dbReference type="ChEBI" id="CHEBI:25629"/>
        <dbReference type="ChEBI" id="CHEBI:73990"/>
        <dbReference type="ChEBI" id="CHEBI:75468"/>
    </reaction>
</comment>
<evidence type="ECO:0000313" key="14">
    <source>
        <dbReference type="Proteomes" id="UP000037510"/>
    </source>
</evidence>
<comment type="catalytic activity">
    <reaction evidence="6">
        <text>a 1,3-diacyl-sn-glycerol + H2O = a 1-acyl-sn-glycerol + a fatty acid + H(+)</text>
        <dbReference type="Rhea" id="RHEA:38503"/>
        <dbReference type="ChEBI" id="CHEBI:15377"/>
        <dbReference type="ChEBI" id="CHEBI:15378"/>
        <dbReference type="ChEBI" id="CHEBI:28868"/>
        <dbReference type="ChEBI" id="CHEBI:64683"/>
        <dbReference type="ChEBI" id="CHEBI:77272"/>
    </reaction>
</comment>
<name>A0A0L7KUD4_OPEBR</name>
<dbReference type="PANTHER" id="PTHR46118:SF4">
    <property type="entry name" value="PROTEIN ABHD11"/>
    <property type="match status" value="1"/>
</dbReference>
<dbReference type="Pfam" id="PF00561">
    <property type="entry name" value="Abhydrolase_1"/>
    <property type="match status" value="1"/>
</dbReference>
<comment type="catalytic activity">
    <reaction evidence="8">
        <text>1-octadecanoyl-2-(4Z,7Z,10Z,13Z,16Z,19Z-docosahexaenoyl)-sn-glycerol + H2O = 2-(4Z,7Z,10Z,13Z,16Z,19Z-docosahexaenoyl)-glycerol + octadecanoate + H(+)</text>
        <dbReference type="Rhea" id="RHEA:77107"/>
        <dbReference type="ChEBI" id="CHEBI:15377"/>
        <dbReference type="ChEBI" id="CHEBI:15378"/>
        <dbReference type="ChEBI" id="CHEBI:25629"/>
        <dbReference type="ChEBI" id="CHEBI:77129"/>
        <dbReference type="ChEBI" id="CHEBI:186738"/>
    </reaction>
</comment>
<evidence type="ECO:0000256" key="2">
    <source>
        <dbReference type="ARBA" id="ARBA00022801"/>
    </source>
</evidence>
<dbReference type="EC" id="3.1.1.116" evidence="3"/>
<evidence type="ECO:0000256" key="7">
    <source>
        <dbReference type="ARBA" id="ARBA00044064"/>
    </source>
</evidence>
<dbReference type="AlphaFoldDB" id="A0A0L7KUD4"/>
<evidence type="ECO:0000256" key="1">
    <source>
        <dbReference type="ARBA" id="ARBA00008645"/>
    </source>
</evidence>
<feature type="domain" description="AB hydrolase-1" evidence="12">
    <location>
        <begin position="179"/>
        <end position="297"/>
    </location>
</feature>